<dbReference type="EMBL" id="DS469670">
    <property type="protein sequence ID" value="EDO36418.1"/>
    <property type="molecule type" value="Genomic_DNA"/>
</dbReference>
<dbReference type="eggNOG" id="KOG3919">
    <property type="taxonomic scope" value="Eukaryota"/>
</dbReference>
<evidence type="ECO:0000256" key="1">
    <source>
        <dbReference type="ARBA" id="ARBA00006788"/>
    </source>
</evidence>
<feature type="non-terminal residue" evidence="4">
    <location>
        <position position="1"/>
    </location>
</feature>
<evidence type="ECO:0000313" key="5">
    <source>
        <dbReference type="Proteomes" id="UP000001593"/>
    </source>
</evidence>
<keyword evidence="2" id="KW-0597">Phosphoprotein</keyword>
<keyword evidence="3" id="KW-0175">Coiled coil</keyword>
<dbReference type="PANTHER" id="PTHR12394">
    <property type="entry name" value="ZYGIN"/>
    <property type="match status" value="1"/>
</dbReference>
<dbReference type="PhylomeDB" id="A7SIM2"/>
<comment type="similarity">
    <text evidence="1">Belongs to the zygin family.</text>
</comment>
<accession>A7SIM2</accession>
<gene>
    <name evidence="4" type="ORF">NEMVEDRAFT_v1g119765</name>
</gene>
<dbReference type="STRING" id="45351.A7SIM2"/>
<dbReference type="InterPro" id="IPR011680">
    <property type="entry name" value="FEZ"/>
</dbReference>
<sequence length="139" mass="15825">LSYEELLDLRDEMAAYVKEYSDVLVDELMVKDEQLREQEIKNLFISSLLALQSRLREVQSSQGRKKTGPAALKTRDDFYGSQIIFLFQYLTTVIPYDEQAGGLQTGDLEKIVEIMDAMAEDSPMVPSLLTDYILTGQSF</sequence>
<proteinExistence type="inferred from homology"/>
<protein>
    <submittedName>
        <fullName evidence="4">Uncharacterized protein</fullName>
    </submittedName>
</protein>
<reference evidence="4 5" key="1">
    <citation type="journal article" date="2007" name="Science">
        <title>Sea anemone genome reveals ancestral eumetazoan gene repertoire and genomic organization.</title>
        <authorList>
            <person name="Putnam N.H."/>
            <person name="Srivastava M."/>
            <person name="Hellsten U."/>
            <person name="Dirks B."/>
            <person name="Chapman J."/>
            <person name="Salamov A."/>
            <person name="Terry A."/>
            <person name="Shapiro H."/>
            <person name="Lindquist E."/>
            <person name="Kapitonov V.V."/>
            <person name="Jurka J."/>
            <person name="Genikhovich G."/>
            <person name="Grigoriev I.V."/>
            <person name="Lucas S.M."/>
            <person name="Steele R.E."/>
            <person name="Finnerty J.R."/>
            <person name="Technau U."/>
            <person name="Martindale M.Q."/>
            <person name="Rokhsar D.S."/>
        </authorList>
    </citation>
    <scope>NUCLEOTIDE SEQUENCE [LARGE SCALE GENOMIC DNA]</scope>
    <source>
        <strain evidence="5">CH2 X CH6</strain>
    </source>
</reference>
<dbReference type="OMA" id="ECADYHA"/>
<dbReference type="Pfam" id="PF07763">
    <property type="entry name" value="FEZ"/>
    <property type="match status" value="1"/>
</dbReference>
<dbReference type="PANTHER" id="PTHR12394:SF12">
    <property type="entry name" value="LD08195P"/>
    <property type="match status" value="1"/>
</dbReference>
<name>A7SIM2_NEMVE</name>
<keyword evidence="5" id="KW-1185">Reference proteome</keyword>
<dbReference type="AlphaFoldDB" id="A7SIM2"/>
<dbReference type="InParanoid" id="A7SIM2"/>
<evidence type="ECO:0000256" key="2">
    <source>
        <dbReference type="ARBA" id="ARBA00022553"/>
    </source>
</evidence>
<organism evidence="4 5">
    <name type="scientific">Nematostella vectensis</name>
    <name type="common">Starlet sea anemone</name>
    <dbReference type="NCBI Taxonomy" id="45351"/>
    <lineage>
        <taxon>Eukaryota</taxon>
        <taxon>Metazoa</taxon>
        <taxon>Cnidaria</taxon>
        <taxon>Anthozoa</taxon>
        <taxon>Hexacorallia</taxon>
        <taxon>Actiniaria</taxon>
        <taxon>Edwardsiidae</taxon>
        <taxon>Nematostella</taxon>
    </lineage>
</organism>
<evidence type="ECO:0000313" key="4">
    <source>
        <dbReference type="EMBL" id="EDO36418.1"/>
    </source>
</evidence>
<dbReference type="Proteomes" id="UP000001593">
    <property type="component" value="Unassembled WGS sequence"/>
</dbReference>
<evidence type="ECO:0000256" key="3">
    <source>
        <dbReference type="ARBA" id="ARBA00023054"/>
    </source>
</evidence>
<dbReference type="HOGENOM" id="CLU_041596_1_0_1"/>